<comment type="caution">
    <text evidence="9">The sequence shown here is derived from an EMBL/GenBank/DDBJ whole genome shotgun (WGS) entry which is preliminary data.</text>
</comment>
<proteinExistence type="inferred from homology"/>
<comment type="function">
    <text evidence="6">One of the primary rRNA binding proteins, it binds directly to 16S rRNA where it nucleates assembly of the head domain of the 30S subunit. Is located at the subunit interface close to the decoding center, probably blocks exit of the E-site tRNA.</text>
</comment>
<evidence type="ECO:0000256" key="4">
    <source>
        <dbReference type="ARBA" id="ARBA00022980"/>
    </source>
</evidence>
<evidence type="ECO:0000256" key="6">
    <source>
        <dbReference type="HAMAP-Rule" id="MF_00480"/>
    </source>
</evidence>
<dbReference type="GO" id="GO:0006412">
    <property type="term" value="P:translation"/>
    <property type="evidence" value="ECO:0007669"/>
    <property type="project" value="UniProtKB-UniRule"/>
</dbReference>
<evidence type="ECO:0000313" key="9">
    <source>
        <dbReference type="EMBL" id="KKT63539.1"/>
    </source>
</evidence>
<dbReference type="HAMAP" id="MF_00480_B">
    <property type="entry name" value="Ribosomal_uS7_B"/>
    <property type="match status" value="1"/>
</dbReference>
<keyword evidence="5 6" id="KW-0687">Ribonucleoprotein</keyword>
<dbReference type="PROSITE" id="PS00052">
    <property type="entry name" value="RIBOSOMAL_S7"/>
    <property type="match status" value="1"/>
</dbReference>
<evidence type="ECO:0000256" key="5">
    <source>
        <dbReference type="ARBA" id="ARBA00023274"/>
    </source>
</evidence>
<keyword evidence="4 6" id="KW-0689">Ribosomal protein</keyword>
<dbReference type="GO" id="GO:0003735">
    <property type="term" value="F:structural constituent of ribosome"/>
    <property type="evidence" value="ECO:0007669"/>
    <property type="project" value="InterPro"/>
</dbReference>
<dbReference type="SUPFAM" id="SSF47973">
    <property type="entry name" value="Ribosomal protein S7"/>
    <property type="match status" value="1"/>
</dbReference>
<keyword evidence="2 6" id="KW-0699">rRNA-binding</keyword>
<dbReference type="EMBL" id="LCIT01000002">
    <property type="protein sequence ID" value="KKT63539.1"/>
    <property type="molecule type" value="Genomic_DNA"/>
</dbReference>
<dbReference type="GO" id="GO:0000049">
    <property type="term" value="F:tRNA binding"/>
    <property type="evidence" value="ECO:0007669"/>
    <property type="project" value="UniProtKB-UniRule"/>
</dbReference>
<evidence type="ECO:0000259" key="8">
    <source>
        <dbReference type="Pfam" id="PF00177"/>
    </source>
</evidence>
<sequence>MERNARNNTNYEFYTNIQMRRKKKEKRELVLDAIYDSSLVSKLTNYLMFSGKKSTAQKVIWGALEEIKKTLSANKAGKKTDNPVAVLELAMKNITPMVEIRPRRIGGATYQVPREVQQDRGFSLASRWLIGAARAKKGKPMAQKLAEEILLATKNEGAAIKKKLDTHRMAEANRAFAHFAW</sequence>
<evidence type="ECO:0000256" key="3">
    <source>
        <dbReference type="ARBA" id="ARBA00022884"/>
    </source>
</evidence>
<feature type="domain" description="Small ribosomal subunit protein uS7" evidence="8">
    <location>
        <begin position="19"/>
        <end position="174"/>
    </location>
</feature>
<evidence type="ECO:0000313" key="10">
    <source>
        <dbReference type="Proteomes" id="UP000033945"/>
    </source>
</evidence>
<evidence type="ECO:0000256" key="7">
    <source>
        <dbReference type="RuleBase" id="RU003619"/>
    </source>
</evidence>
<accession>A0A0G1LUZ3</accession>
<keyword evidence="6" id="KW-0820">tRNA-binding</keyword>
<organism evidence="9 10">
    <name type="scientific">Candidatus Giovannonibacteria bacterium GW2011_GWA2_44_26</name>
    <dbReference type="NCBI Taxonomy" id="1618648"/>
    <lineage>
        <taxon>Bacteria</taxon>
        <taxon>Candidatus Giovannoniibacteriota</taxon>
    </lineage>
</organism>
<dbReference type="AlphaFoldDB" id="A0A0G1LUZ3"/>
<gene>
    <name evidence="6" type="primary">rpsG</name>
    <name evidence="9" type="ORF">UW55_C0002G0004</name>
</gene>
<dbReference type="InterPro" id="IPR000235">
    <property type="entry name" value="Ribosomal_uS7"/>
</dbReference>
<dbReference type="InterPro" id="IPR023798">
    <property type="entry name" value="Ribosomal_uS7_dom"/>
</dbReference>
<dbReference type="InterPro" id="IPR005717">
    <property type="entry name" value="Ribosomal_uS7_bac/org-type"/>
</dbReference>
<dbReference type="PATRIC" id="fig|1618648.3.peg.198"/>
<evidence type="ECO:0000256" key="2">
    <source>
        <dbReference type="ARBA" id="ARBA00022730"/>
    </source>
</evidence>
<comment type="subunit">
    <text evidence="6">Part of the 30S ribosomal subunit. Contacts proteins S9 and S11.</text>
</comment>
<dbReference type="PIRSF" id="PIRSF002122">
    <property type="entry name" value="RPS7p_RPS7a_RPS5e_RPS7o"/>
    <property type="match status" value="1"/>
</dbReference>
<reference evidence="9 10" key="1">
    <citation type="journal article" date="2015" name="Nature">
        <title>rRNA introns, odd ribosomes, and small enigmatic genomes across a large radiation of phyla.</title>
        <authorList>
            <person name="Brown C.T."/>
            <person name="Hug L.A."/>
            <person name="Thomas B.C."/>
            <person name="Sharon I."/>
            <person name="Castelle C.J."/>
            <person name="Singh A."/>
            <person name="Wilkins M.J."/>
            <person name="Williams K.H."/>
            <person name="Banfield J.F."/>
        </authorList>
    </citation>
    <scope>NUCLEOTIDE SEQUENCE [LARGE SCALE GENOMIC DNA]</scope>
</reference>
<dbReference type="PANTHER" id="PTHR11205">
    <property type="entry name" value="RIBOSOMAL PROTEIN S7"/>
    <property type="match status" value="1"/>
</dbReference>
<protein>
    <recommendedName>
        <fullName evidence="6">Small ribosomal subunit protein uS7</fullName>
    </recommendedName>
</protein>
<dbReference type="NCBIfam" id="TIGR01029">
    <property type="entry name" value="rpsG_bact"/>
    <property type="match status" value="1"/>
</dbReference>
<dbReference type="Pfam" id="PF00177">
    <property type="entry name" value="Ribosomal_S7"/>
    <property type="match status" value="1"/>
</dbReference>
<dbReference type="GO" id="GO:0015935">
    <property type="term" value="C:small ribosomal subunit"/>
    <property type="evidence" value="ECO:0007669"/>
    <property type="project" value="InterPro"/>
</dbReference>
<name>A0A0G1LUZ3_9BACT</name>
<dbReference type="InterPro" id="IPR036823">
    <property type="entry name" value="Ribosomal_uS7_dom_sf"/>
</dbReference>
<dbReference type="InterPro" id="IPR020606">
    <property type="entry name" value="Ribosomal_uS7_CS"/>
</dbReference>
<keyword evidence="3 6" id="KW-0694">RNA-binding</keyword>
<dbReference type="Proteomes" id="UP000033945">
    <property type="component" value="Unassembled WGS sequence"/>
</dbReference>
<dbReference type="Gene3D" id="1.10.455.10">
    <property type="entry name" value="Ribosomal protein S7 domain"/>
    <property type="match status" value="1"/>
</dbReference>
<evidence type="ECO:0000256" key="1">
    <source>
        <dbReference type="ARBA" id="ARBA00007151"/>
    </source>
</evidence>
<dbReference type="CDD" id="cd14869">
    <property type="entry name" value="uS7_Bacteria"/>
    <property type="match status" value="1"/>
</dbReference>
<dbReference type="GO" id="GO:0019843">
    <property type="term" value="F:rRNA binding"/>
    <property type="evidence" value="ECO:0007669"/>
    <property type="project" value="UniProtKB-UniRule"/>
</dbReference>
<comment type="similarity">
    <text evidence="1 6 7">Belongs to the universal ribosomal protein uS7 family.</text>
</comment>